<evidence type="ECO:0000313" key="1">
    <source>
        <dbReference type="EMBL" id="GAA4266024.1"/>
    </source>
</evidence>
<evidence type="ECO:0008006" key="3">
    <source>
        <dbReference type="Google" id="ProtNLM"/>
    </source>
</evidence>
<keyword evidence="2" id="KW-1185">Reference proteome</keyword>
<protein>
    <recommendedName>
        <fullName evidence="3">TIGR04255 family protein</fullName>
    </recommendedName>
</protein>
<dbReference type="EMBL" id="BAABAU010000001">
    <property type="protein sequence ID" value="GAA4266024.1"/>
    <property type="molecule type" value="Genomic_DNA"/>
</dbReference>
<gene>
    <name evidence="1" type="ORF">GCM10022256_16360</name>
</gene>
<accession>A0ABP8E1D1</accession>
<comment type="caution">
    <text evidence="1">The sequence shown here is derived from an EMBL/GenBank/DDBJ whole genome shotgun (WGS) entry which is preliminary data.</text>
</comment>
<proteinExistence type="predicted"/>
<reference evidence="2" key="1">
    <citation type="journal article" date="2019" name="Int. J. Syst. Evol. Microbiol.">
        <title>The Global Catalogue of Microorganisms (GCM) 10K type strain sequencing project: providing services to taxonomists for standard genome sequencing and annotation.</title>
        <authorList>
            <consortium name="The Broad Institute Genomics Platform"/>
            <consortium name="The Broad Institute Genome Sequencing Center for Infectious Disease"/>
            <person name="Wu L."/>
            <person name="Ma J."/>
        </authorList>
    </citation>
    <scope>NUCLEOTIDE SEQUENCE [LARGE SCALE GENOMIC DNA]</scope>
    <source>
        <strain evidence="2">JCM 17442</strain>
    </source>
</reference>
<evidence type="ECO:0000313" key="2">
    <source>
        <dbReference type="Proteomes" id="UP001501594"/>
    </source>
</evidence>
<dbReference type="RefSeq" id="WP_344794885.1">
    <property type="nucleotide sequence ID" value="NZ_BAABAU010000001.1"/>
</dbReference>
<sequence>MGQIQSDNRAVALEGATVNFRGVFAPRQFTPEWFRDQELISSADFDRAEIDGVTPDLTVLRLAWLTVTVTAENMVLTSTSVDDFPLLRDVALGVLNAVITPLTALGINREYHVQMEDIDEFNLVGDVLAPKALWNDVLKESGMKDVTLWGQRQDHYGGRVHVTVQPSAQVKLGVYFLINDHFDLTVVEHQPAIRITETSEVEDSGTSLKKHAFALEVLATAWESSFAQAESIRTHVIAEVLS</sequence>
<name>A0ABP8E1D1_9MICO</name>
<organism evidence="1 2">
    <name type="scientific">Frondihabitans peucedani</name>
    <dbReference type="NCBI Taxonomy" id="598626"/>
    <lineage>
        <taxon>Bacteria</taxon>
        <taxon>Bacillati</taxon>
        <taxon>Actinomycetota</taxon>
        <taxon>Actinomycetes</taxon>
        <taxon>Micrococcales</taxon>
        <taxon>Microbacteriaceae</taxon>
        <taxon>Frondihabitans</taxon>
    </lineage>
</organism>
<dbReference type="Proteomes" id="UP001501594">
    <property type="component" value="Unassembled WGS sequence"/>
</dbReference>